<dbReference type="InterPro" id="IPR048835">
    <property type="entry name" value="CP_picobirnavirus"/>
</dbReference>
<accession>A0A3G1RPI0</accession>
<feature type="compositionally biased region" description="Polar residues" evidence="1">
    <location>
        <begin position="1"/>
        <end position="16"/>
    </location>
</feature>
<dbReference type="Pfam" id="PF20816">
    <property type="entry name" value="PBV_CP"/>
    <property type="match status" value="1"/>
</dbReference>
<gene>
    <name evidence="2" type="primary">CP</name>
</gene>
<evidence type="ECO:0000256" key="1">
    <source>
        <dbReference type="SAM" id="MobiDB-lite"/>
    </source>
</evidence>
<organism evidence="2">
    <name type="scientific">Shelduck picobirnavirus II</name>
    <dbReference type="NCBI Taxonomy" id="2212780"/>
    <lineage>
        <taxon>Viruses</taxon>
        <taxon>Riboviria</taxon>
        <taxon>Orthornavirae</taxon>
        <taxon>Pisuviricota</taxon>
        <taxon>Duplopiviricetes</taxon>
        <taxon>Durnavirales</taxon>
        <taxon>Picobirnaviridae</taxon>
    </lineage>
</organism>
<dbReference type="Gene3D" id="1.20.140.120">
    <property type="match status" value="2"/>
</dbReference>
<feature type="compositionally biased region" description="Basic and acidic residues" evidence="1">
    <location>
        <begin position="41"/>
        <end position="50"/>
    </location>
</feature>
<reference evidence="2" key="1">
    <citation type="journal article" date="2018" name="Mol. Ecol.">
        <title>Virus-virus interactions and host ecology are associated with RNA virome structure in wild birds.</title>
        <authorList>
            <person name="Wille M."/>
            <person name="Eden J.S."/>
            <person name="Shi M."/>
            <person name="Klaassen M."/>
            <person name="Hurt A.C."/>
            <person name="Holmes E.C."/>
        </authorList>
    </citation>
    <scope>NUCLEOTIDE SEQUENCE</scope>
    <source>
        <strain evidence="2">MW27</strain>
    </source>
</reference>
<proteinExistence type="predicted"/>
<evidence type="ECO:0000313" key="2">
    <source>
        <dbReference type="EMBL" id="AXF38748.1"/>
    </source>
</evidence>
<feature type="compositionally biased region" description="Basic and acidic residues" evidence="1">
    <location>
        <begin position="17"/>
        <end position="31"/>
    </location>
</feature>
<protein>
    <submittedName>
        <fullName evidence="2">Capsid protein</fullName>
    </submittedName>
</protein>
<feature type="region of interest" description="Disordered" evidence="1">
    <location>
        <begin position="1"/>
        <end position="64"/>
    </location>
</feature>
<sequence>MNKNKNAQSGKWNDNSKQFDRKKSGRADKSGTNKSRANKRRGNDNDDRQSKQFSKNGARGSDSPLSSLNDLSWYARNPRLLQAAGSFPFPWRPGMAMPAINMASGGKSYDGYFDIPGVMALTWIPSIGESSTSTDPASIAAKEIFGKVREKFSGSIEADAPDFIIYLMALDSIFSAIGSLKRIYRIVGSYAPENFIIPEILLRAIGLSDAGIENWRSNKMQAYQYINELIAMTGKFMCPAVMDLFNRHYWMNDNVYTDAATINSQMYVFTQEWYYKYDLVDTPEGQPAGGLTAAAVDLTSPTTAYNSVRTLIEALAGSDDAYIISGYLMRAFEGSPIFSVAPIELNERFTPAYVPEVLTQIENSRVVPWGLKATCSPISQDPKANALIHQPQCTPKTFTQSGISMPEAAMTLDFRTTNFLSIRSDAPTVADSVIASRLTCYVHDIEETSDNVFTAKIVCGTEIPAKWTLWRYQTTDGPDGPERIILSEDVYGAYIVDNRSGDASQLVTYAGGIPVYGVSHYDWAPFMEVITLAGAVGGQITPTVQFLGDIHNFTMISNADLKNLHRICVYSEFNAFSLNP</sequence>
<dbReference type="InterPro" id="IPR049178">
    <property type="entry name" value="CP_picobirnavirus_sf"/>
</dbReference>
<dbReference type="EMBL" id="MH453877">
    <property type="protein sequence ID" value="AXF38748.1"/>
    <property type="molecule type" value="Genomic_RNA"/>
</dbReference>
<name>A0A3G1RPI0_9VIRU</name>